<keyword evidence="2" id="KW-1185">Reference proteome</keyword>
<dbReference type="Proteomes" id="UP001153332">
    <property type="component" value="Unassembled WGS sequence"/>
</dbReference>
<organism evidence="1 2">
    <name type="scientific">Lasiodiplodia mahajangana</name>
    <dbReference type="NCBI Taxonomy" id="1108764"/>
    <lineage>
        <taxon>Eukaryota</taxon>
        <taxon>Fungi</taxon>
        <taxon>Dikarya</taxon>
        <taxon>Ascomycota</taxon>
        <taxon>Pezizomycotina</taxon>
        <taxon>Dothideomycetes</taxon>
        <taxon>Dothideomycetes incertae sedis</taxon>
        <taxon>Botryosphaeriales</taxon>
        <taxon>Botryosphaeriaceae</taxon>
        <taxon>Lasiodiplodia</taxon>
    </lineage>
</organism>
<reference evidence="1" key="1">
    <citation type="submission" date="2022-12" db="EMBL/GenBank/DDBJ databases">
        <title>Genome Sequence of Lasiodiplodia mahajangana.</title>
        <authorList>
            <person name="Buettner E."/>
        </authorList>
    </citation>
    <scope>NUCLEOTIDE SEQUENCE</scope>
    <source>
        <strain evidence="1">VT137</strain>
    </source>
</reference>
<comment type="caution">
    <text evidence="1">The sequence shown here is derived from an EMBL/GenBank/DDBJ whole genome shotgun (WGS) entry which is preliminary data.</text>
</comment>
<protein>
    <submittedName>
        <fullName evidence="1">Uncharacterized protein</fullName>
    </submittedName>
</protein>
<dbReference type="EMBL" id="JAPUUL010002334">
    <property type="protein sequence ID" value="KAJ8125489.1"/>
    <property type="molecule type" value="Genomic_DNA"/>
</dbReference>
<evidence type="ECO:0000313" key="2">
    <source>
        <dbReference type="Proteomes" id="UP001153332"/>
    </source>
</evidence>
<sequence>MSEYVDNYNLDALMAPNEETFDFSFFNDPAPIGQNEAAAYDHNAGYGLNVDMGASMNPGFDFNAPMTLNEEIFDPSFLDNTALVGQNGPAIHYYDASNSFNFNADLQPNPSVLAPPDATAIIHQS</sequence>
<gene>
    <name evidence="1" type="ORF">O1611_g8151</name>
</gene>
<name>A0ACC2JDQ0_9PEZI</name>
<evidence type="ECO:0000313" key="1">
    <source>
        <dbReference type="EMBL" id="KAJ8125489.1"/>
    </source>
</evidence>
<proteinExistence type="predicted"/>
<accession>A0ACC2JDQ0</accession>